<protein>
    <submittedName>
        <fullName evidence="1">Putative redox protein</fullName>
    </submittedName>
</protein>
<dbReference type="Gene3D" id="3.30.300.20">
    <property type="match status" value="1"/>
</dbReference>
<reference evidence="2" key="1">
    <citation type="submission" date="2016-10" db="EMBL/GenBank/DDBJ databases">
        <authorList>
            <person name="Varghese N."/>
            <person name="Submissions S."/>
        </authorList>
    </citation>
    <scope>NUCLEOTIDE SEQUENCE [LARGE SCALE GENOMIC DNA]</scope>
    <source>
        <strain evidence="2">CGMCC 1.8895</strain>
    </source>
</reference>
<dbReference type="InterPro" id="IPR003718">
    <property type="entry name" value="OsmC/Ohr_fam"/>
</dbReference>
<evidence type="ECO:0000313" key="1">
    <source>
        <dbReference type="EMBL" id="SDL04972.1"/>
    </source>
</evidence>
<dbReference type="Pfam" id="PF02566">
    <property type="entry name" value="OsmC"/>
    <property type="match status" value="1"/>
</dbReference>
<dbReference type="InterPro" id="IPR015946">
    <property type="entry name" value="KH_dom-like_a/b"/>
</dbReference>
<dbReference type="AlphaFoldDB" id="A0A1G9GWL1"/>
<dbReference type="EMBL" id="FNFY01000019">
    <property type="protein sequence ID" value="SDL04972.1"/>
    <property type="molecule type" value="Genomic_DNA"/>
</dbReference>
<dbReference type="PANTHER" id="PTHR34352">
    <property type="entry name" value="PROTEIN YHFA"/>
    <property type="match status" value="1"/>
</dbReference>
<gene>
    <name evidence="1" type="ORF">SAMN05216216_11934</name>
</gene>
<name>A0A1G9GWL1_9BACL</name>
<proteinExistence type="predicted"/>
<dbReference type="SUPFAM" id="SSF82784">
    <property type="entry name" value="OsmC-like"/>
    <property type="match status" value="1"/>
</dbReference>
<dbReference type="RefSeq" id="WP_092987156.1">
    <property type="nucleotide sequence ID" value="NZ_FNFY01000019.1"/>
</dbReference>
<keyword evidence="2" id="KW-1185">Reference proteome</keyword>
<evidence type="ECO:0000313" key="2">
    <source>
        <dbReference type="Proteomes" id="UP000199008"/>
    </source>
</evidence>
<dbReference type="OrthoDB" id="9804010at2"/>
<dbReference type="PANTHER" id="PTHR34352:SF1">
    <property type="entry name" value="PROTEIN YHFA"/>
    <property type="match status" value="1"/>
</dbReference>
<sequence length="138" mass="15140">MKVNTKWQGNISFESTADVSGHTVNMDAKKEAGGSGSAPSPMEMVLHGVAGCMGIDLCVIMRHHMDNVEELELELDGERAEIEPKRFTDIEIIVKVDGDIPEKVLKRAVKLSHEKYCSAVNSLNAEFTTKAVLNGREI</sequence>
<dbReference type="Proteomes" id="UP000199008">
    <property type="component" value="Unassembled WGS sequence"/>
</dbReference>
<accession>A0A1G9GWL1</accession>
<dbReference type="STRING" id="576118.SAMN05216216_11934"/>
<organism evidence="1 2">
    <name type="scientific">Lacicoccus qingdaonensis</name>
    <dbReference type="NCBI Taxonomy" id="576118"/>
    <lineage>
        <taxon>Bacteria</taxon>
        <taxon>Bacillati</taxon>
        <taxon>Bacillota</taxon>
        <taxon>Bacilli</taxon>
        <taxon>Bacillales</taxon>
        <taxon>Salinicoccaceae</taxon>
        <taxon>Lacicoccus</taxon>
    </lineage>
</organism>
<dbReference type="InterPro" id="IPR036102">
    <property type="entry name" value="OsmC/Ohrsf"/>
</dbReference>